<sequence length="140" mass="15821">MKKVILWSTIVLGMLGILMTGTMTANAATWHNGVPSFLKAGFWKANKPKNSYIKFSSLAIYYSVKDKSDDADELALFGEVFTNPRFKKSGTLYVIDNRTSEAQHTISTVRRISRNKATFHLNEKYGPHINTHITRITKLP</sequence>
<gene>
    <name evidence="1" type="ORF">O0236_009230</name>
</gene>
<evidence type="ECO:0000313" key="2">
    <source>
        <dbReference type="Proteomes" id="UP001149860"/>
    </source>
</evidence>
<accession>A0ACD5DE71</accession>
<reference evidence="1" key="1">
    <citation type="submission" date="2024-08" db="EMBL/GenBank/DDBJ databases">
        <title>Lentilactobacillus sp. nov., isolated from tree bark.</title>
        <authorList>
            <person name="Phuengjayaem S."/>
            <person name="Tanasupawat S."/>
        </authorList>
    </citation>
    <scope>NUCLEOTIDE SEQUENCE</scope>
    <source>
        <strain evidence="1">SPB1-3</strain>
    </source>
</reference>
<protein>
    <submittedName>
        <fullName evidence="1">Uncharacterized protein</fullName>
    </submittedName>
</protein>
<dbReference type="EMBL" id="CP168151">
    <property type="protein sequence ID" value="XFD39565.1"/>
    <property type="molecule type" value="Genomic_DNA"/>
</dbReference>
<proteinExistence type="predicted"/>
<name>A0ACD5DE71_9LACO</name>
<evidence type="ECO:0000313" key="1">
    <source>
        <dbReference type="EMBL" id="XFD39565.1"/>
    </source>
</evidence>
<organism evidence="1 2">
    <name type="scientific">Lentilactobacillus terminaliae</name>
    <dbReference type="NCBI Taxonomy" id="3003483"/>
    <lineage>
        <taxon>Bacteria</taxon>
        <taxon>Bacillati</taxon>
        <taxon>Bacillota</taxon>
        <taxon>Bacilli</taxon>
        <taxon>Lactobacillales</taxon>
        <taxon>Lactobacillaceae</taxon>
        <taxon>Lentilactobacillus</taxon>
    </lineage>
</organism>
<keyword evidence="2" id="KW-1185">Reference proteome</keyword>
<dbReference type="Proteomes" id="UP001149860">
    <property type="component" value="Chromosome"/>
</dbReference>